<dbReference type="Gene3D" id="2.60.40.10">
    <property type="entry name" value="Immunoglobulins"/>
    <property type="match status" value="2"/>
</dbReference>
<dbReference type="Proteomes" id="UP000320048">
    <property type="component" value="Unassembled WGS sequence"/>
</dbReference>
<dbReference type="InterPro" id="IPR053879">
    <property type="entry name" value="HYDIN_VesB_CFA65-like_Ig"/>
</dbReference>
<evidence type="ECO:0000256" key="2">
    <source>
        <dbReference type="ARBA" id="ARBA00004496"/>
    </source>
</evidence>
<sequence length="584" mass="59429">MKSPRFAILVGVAAGAMLLISNTQLLRAQVQGAWTLTGNMSAARELGAQATLNDGNILVAGGTDGTNVLSSAEVYSPSSGEWTPTGSMAEARKSFPSVTLPDGRVLVTGGLDGSGSVLTGAELYDPASGTWSSAGMLVVGRYFHTATLLMSGQVLVAGGCTVSGCSTFTGESELYDPATNSWSPSGNLGTARWYHTATLLGSGQVLVVGGSNGSTLNSCELYDPVTDAWTSAPSTTYGRFLHAATLLGDGKVLVTGGNPFHVALAVAEIYDPSANQWTATGRMTQGRFAHTSTLLADGTVLLAAGGAFRGCGRTSCFYPTATSEIYDEATGKFTAIAHLNHARYYHTASLLSSGQVLIVGGISGGALDSAEFYVPLTLAIRPLSLDFGLLEVGLTSAPQTIAITNVSRSPVTFTSIASNGDYAQTADCPATLGPGQSCTVSVTFSPTVAGTRPGSVTLSDNSVGSPEQSIALTGTGEPTALTFIPSSLSFPPTFPGTSSAPKSATLYNDSAAAVDITVIAISPTSGTFSQTNNCPGTLTPGQSCTFQVVFTPPDSDAPYNGTLSVTNSVDGSPQTVSLSGTGVD</sequence>
<keyword evidence="6" id="KW-0969">Cilium</keyword>
<evidence type="ECO:0000313" key="10">
    <source>
        <dbReference type="EMBL" id="TMI81907.1"/>
    </source>
</evidence>
<dbReference type="Pfam" id="PF24681">
    <property type="entry name" value="Kelch_KLHDC2_KLHL20_DRC7"/>
    <property type="match status" value="1"/>
</dbReference>
<organism evidence="10 11">
    <name type="scientific">Candidatus Segetimicrobium genomatis</name>
    <dbReference type="NCBI Taxonomy" id="2569760"/>
    <lineage>
        <taxon>Bacteria</taxon>
        <taxon>Bacillati</taxon>
        <taxon>Candidatus Sysuimicrobiota</taxon>
        <taxon>Candidatus Sysuimicrobiia</taxon>
        <taxon>Candidatus Sysuimicrobiales</taxon>
        <taxon>Candidatus Segetimicrobiaceae</taxon>
        <taxon>Candidatus Segetimicrobium</taxon>
    </lineage>
</organism>
<dbReference type="GO" id="GO:0005737">
    <property type="term" value="C:cytoplasm"/>
    <property type="evidence" value="ECO:0007669"/>
    <property type="project" value="UniProtKB-SubCell"/>
</dbReference>
<dbReference type="InterPro" id="IPR011043">
    <property type="entry name" value="Gal_Oxase/kelch_b-propeller"/>
</dbReference>
<dbReference type="PANTHER" id="PTHR46344">
    <property type="entry name" value="OS02G0202900 PROTEIN"/>
    <property type="match status" value="1"/>
</dbReference>
<dbReference type="SUPFAM" id="SSF50965">
    <property type="entry name" value="Galactose oxidase, central domain"/>
    <property type="match status" value="2"/>
</dbReference>
<evidence type="ECO:0000256" key="7">
    <source>
        <dbReference type="ARBA" id="ARBA00023273"/>
    </source>
</evidence>
<name>A0A537JEC4_9BACT</name>
<dbReference type="AlphaFoldDB" id="A0A537JEC4"/>
<evidence type="ECO:0000259" key="9">
    <source>
        <dbReference type="Pfam" id="PF22544"/>
    </source>
</evidence>
<dbReference type="PANTHER" id="PTHR46344:SF27">
    <property type="entry name" value="KELCH REPEAT SUPERFAMILY PROTEIN"/>
    <property type="match status" value="1"/>
</dbReference>
<feature type="region of interest" description="Disordered" evidence="8">
    <location>
        <begin position="564"/>
        <end position="584"/>
    </location>
</feature>
<evidence type="ECO:0000256" key="5">
    <source>
        <dbReference type="ARBA" id="ARBA00022737"/>
    </source>
</evidence>
<dbReference type="Gene3D" id="2.130.10.80">
    <property type="entry name" value="Galactose oxidase/kelch, beta-propeller"/>
    <property type="match status" value="1"/>
</dbReference>
<evidence type="ECO:0000256" key="3">
    <source>
        <dbReference type="ARBA" id="ARBA00022441"/>
    </source>
</evidence>
<dbReference type="InterPro" id="IPR015915">
    <property type="entry name" value="Kelch-typ_b-propeller"/>
</dbReference>
<protein>
    <submittedName>
        <fullName evidence="10">Choice-of-anchor D domain-containing protein</fullName>
    </submittedName>
</protein>
<dbReference type="Gene3D" id="2.120.10.80">
    <property type="entry name" value="Kelch-type beta propeller"/>
    <property type="match status" value="3"/>
</dbReference>
<evidence type="ECO:0000313" key="11">
    <source>
        <dbReference type="Proteomes" id="UP000320048"/>
    </source>
</evidence>
<evidence type="ECO:0000256" key="1">
    <source>
        <dbReference type="ARBA" id="ARBA00004138"/>
    </source>
</evidence>
<dbReference type="Pfam" id="PF22544">
    <property type="entry name" value="HYDIN_VesB_CFA65-like_Ig"/>
    <property type="match status" value="1"/>
</dbReference>
<keyword evidence="3" id="KW-0880">Kelch repeat</keyword>
<comment type="caution">
    <text evidence="10">The sequence shown here is derived from an EMBL/GenBank/DDBJ whole genome shotgun (WGS) entry which is preliminary data.</text>
</comment>
<reference evidence="10 11" key="1">
    <citation type="journal article" date="2019" name="Nat. Microbiol.">
        <title>Mediterranean grassland soil C-N compound turnover is dependent on rainfall and depth, and is mediated by genomically divergent microorganisms.</title>
        <authorList>
            <person name="Diamond S."/>
            <person name="Andeer P.F."/>
            <person name="Li Z."/>
            <person name="Crits-Christoph A."/>
            <person name="Burstein D."/>
            <person name="Anantharaman K."/>
            <person name="Lane K.R."/>
            <person name="Thomas B.C."/>
            <person name="Pan C."/>
            <person name="Northen T.R."/>
            <person name="Banfield J.F."/>
        </authorList>
    </citation>
    <scope>NUCLEOTIDE SEQUENCE [LARGE SCALE GENOMIC DNA]</scope>
    <source>
        <strain evidence="10">NP_7</strain>
    </source>
</reference>
<evidence type="ECO:0000256" key="4">
    <source>
        <dbReference type="ARBA" id="ARBA00022490"/>
    </source>
</evidence>
<accession>A0A537JEC4</accession>
<keyword evidence="4" id="KW-0963">Cytoplasm</keyword>
<keyword evidence="5" id="KW-0677">Repeat</keyword>
<gene>
    <name evidence="10" type="ORF">E6H04_05820</name>
</gene>
<feature type="domain" description="HYDIN/VesB/CFA65-like Ig-like" evidence="9">
    <location>
        <begin position="384"/>
        <end position="474"/>
    </location>
</feature>
<keyword evidence="7" id="KW-0966">Cell projection</keyword>
<dbReference type="InterPro" id="IPR006652">
    <property type="entry name" value="Kelch_1"/>
</dbReference>
<evidence type="ECO:0000256" key="8">
    <source>
        <dbReference type="SAM" id="MobiDB-lite"/>
    </source>
</evidence>
<evidence type="ECO:0000256" key="6">
    <source>
        <dbReference type="ARBA" id="ARBA00023069"/>
    </source>
</evidence>
<dbReference type="InterPro" id="IPR037293">
    <property type="entry name" value="Gal_Oxidase_central_sf"/>
</dbReference>
<dbReference type="NCBIfam" id="NF012200">
    <property type="entry name" value="choice_anch_D"/>
    <property type="match status" value="2"/>
</dbReference>
<comment type="subcellular location">
    <subcellularLocation>
        <location evidence="1">Cell projection</location>
        <location evidence="1">Cilium</location>
    </subcellularLocation>
    <subcellularLocation>
        <location evidence="2">Cytoplasm</location>
    </subcellularLocation>
</comment>
<dbReference type="SMART" id="SM00612">
    <property type="entry name" value="Kelch"/>
    <property type="match status" value="7"/>
</dbReference>
<dbReference type="InterPro" id="IPR013783">
    <property type="entry name" value="Ig-like_fold"/>
</dbReference>
<dbReference type="EMBL" id="VBAO01000150">
    <property type="protein sequence ID" value="TMI81907.1"/>
    <property type="molecule type" value="Genomic_DNA"/>
</dbReference>
<proteinExistence type="predicted"/>